<evidence type="ECO:0000259" key="10">
    <source>
        <dbReference type="PROSITE" id="PS51198"/>
    </source>
</evidence>
<dbReference type="Pfam" id="PF00580">
    <property type="entry name" value="UvrD-helicase"/>
    <property type="match status" value="1"/>
</dbReference>
<dbReference type="InterPro" id="IPR014017">
    <property type="entry name" value="DNA_helicase_UvrD-like_C"/>
</dbReference>
<evidence type="ECO:0000256" key="9">
    <source>
        <dbReference type="PROSITE-ProRule" id="PRU00560"/>
    </source>
</evidence>
<keyword evidence="1 9" id="KW-0547">Nucleotide-binding</keyword>
<evidence type="ECO:0000313" key="12">
    <source>
        <dbReference type="Proteomes" id="UP000050317"/>
    </source>
</evidence>
<dbReference type="Pfam" id="PF13361">
    <property type="entry name" value="UvrD_C"/>
    <property type="match status" value="1"/>
</dbReference>
<dbReference type="RefSeq" id="WP_330218114.1">
    <property type="nucleotide sequence ID" value="NZ_JYHK01000037.1"/>
</dbReference>
<dbReference type="AlphaFoldDB" id="A0A0Q0J4D3"/>
<dbReference type="EC" id="5.6.2.4" evidence="7"/>
<evidence type="ECO:0000256" key="6">
    <source>
        <dbReference type="ARBA" id="ARBA00034617"/>
    </source>
</evidence>
<dbReference type="GO" id="GO:0003677">
    <property type="term" value="F:DNA binding"/>
    <property type="evidence" value="ECO:0007669"/>
    <property type="project" value="InterPro"/>
</dbReference>
<dbReference type="GO" id="GO:0043138">
    <property type="term" value="F:3'-5' DNA helicase activity"/>
    <property type="evidence" value="ECO:0007669"/>
    <property type="project" value="UniProtKB-EC"/>
</dbReference>
<dbReference type="Gene3D" id="3.40.50.300">
    <property type="entry name" value="P-loop containing nucleotide triphosphate hydrolases"/>
    <property type="match status" value="2"/>
</dbReference>
<comment type="caution">
    <text evidence="11">The sequence shown here is derived from an EMBL/GenBank/DDBJ whole genome shotgun (WGS) entry which is preliminary data.</text>
</comment>
<evidence type="ECO:0000256" key="5">
    <source>
        <dbReference type="ARBA" id="ARBA00023235"/>
    </source>
</evidence>
<sequence length="470" mass="53205">MSSMKTLPPVGPSPEQRALVSQNRLGVEVICGAAGSGKTTTALLRLKSLSHMFNGRLVRQEEDRPIKILILTFNRTLAGYVSELARQQPDPKFKIDLEIETFSRWALNRLGYQLGDQKKAEGVLYAFATQIKNLSPQYVVNECNYILGRFEPERLNSYLDADRTGRGQMPRVPKATRQQILDEVIEPYHAWLRENNIIDWNQLAVFMARNISPIGYDIVIVDETQDFSATQLRAIKHHLADDHTVTFVIDTVQRVYARGWAWAEAGYEVRSERITNLRNNHRNTQQIAAFAAGILAGVTVDGEGAMPNLHAATETGPLPLILKGKYQRQIDWAIDYICRKINLKEESVAFLKPLGGGWFDTIRASLDSARIPYANITREREWPRGQENVATCSFHSAKGLEFDYVFILGFNQRNTEFSEEDKGDQLLVLRRLLAIAVARARKAVFVGYKPGEESRLIQFFEVGTYAEVDV</sequence>
<dbReference type="EMBL" id="LJRR01000460">
    <property type="protein sequence ID" value="KPZ08556.1"/>
    <property type="molecule type" value="Genomic_DNA"/>
</dbReference>
<keyword evidence="5" id="KW-0413">Isomerase</keyword>
<dbReference type="GO" id="GO:0005829">
    <property type="term" value="C:cytosol"/>
    <property type="evidence" value="ECO:0007669"/>
    <property type="project" value="TreeGrafter"/>
</dbReference>
<dbReference type="PATRIC" id="fig|251703.9.peg.1307"/>
<dbReference type="Proteomes" id="UP000050317">
    <property type="component" value="Unassembled WGS sequence"/>
</dbReference>
<feature type="domain" description="UvrD-like helicase ATP-binding" evidence="10">
    <location>
        <begin position="11"/>
        <end position="284"/>
    </location>
</feature>
<accession>A0A0Q0J4D3</accession>
<dbReference type="SUPFAM" id="SSF52540">
    <property type="entry name" value="P-loop containing nucleoside triphosphate hydrolases"/>
    <property type="match status" value="1"/>
</dbReference>
<dbReference type="PANTHER" id="PTHR11070:SF45">
    <property type="entry name" value="DNA 3'-5' HELICASE"/>
    <property type="match status" value="1"/>
</dbReference>
<evidence type="ECO:0000256" key="3">
    <source>
        <dbReference type="ARBA" id="ARBA00022806"/>
    </source>
</evidence>
<dbReference type="GO" id="GO:0000725">
    <property type="term" value="P:recombinational repair"/>
    <property type="evidence" value="ECO:0007669"/>
    <property type="project" value="TreeGrafter"/>
</dbReference>
<evidence type="ECO:0000256" key="7">
    <source>
        <dbReference type="ARBA" id="ARBA00034808"/>
    </source>
</evidence>
<dbReference type="GO" id="GO:0016887">
    <property type="term" value="F:ATP hydrolysis activity"/>
    <property type="evidence" value="ECO:0007669"/>
    <property type="project" value="RHEA"/>
</dbReference>
<dbReference type="InterPro" id="IPR014016">
    <property type="entry name" value="UvrD-like_ATP-bd"/>
</dbReference>
<keyword evidence="4 9" id="KW-0067">ATP-binding</keyword>
<evidence type="ECO:0000256" key="8">
    <source>
        <dbReference type="ARBA" id="ARBA00048988"/>
    </source>
</evidence>
<gene>
    <name evidence="11" type="ORF">ALO40_00962</name>
</gene>
<dbReference type="PROSITE" id="PS51198">
    <property type="entry name" value="UVRD_HELICASE_ATP_BIND"/>
    <property type="match status" value="1"/>
</dbReference>
<comment type="catalytic activity">
    <reaction evidence="6">
        <text>Couples ATP hydrolysis with the unwinding of duplex DNA by translocating in the 3'-5' direction.</text>
        <dbReference type="EC" id="5.6.2.4"/>
    </reaction>
</comment>
<keyword evidence="3 9" id="KW-0347">Helicase</keyword>
<comment type="catalytic activity">
    <reaction evidence="8">
        <text>ATP + H2O = ADP + phosphate + H(+)</text>
        <dbReference type="Rhea" id="RHEA:13065"/>
        <dbReference type="ChEBI" id="CHEBI:15377"/>
        <dbReference type="ChEBI" id="CHEBI:15378"/>
        <dbReference type="ChEBI" id="CHEBI:30616"/>
        <dbReference type="ChEBI" id="CHEBI:43474"/>
        <dbReference type="ChEBI" id="CHEBI:456216"/>
        <dbReference type="EC" id="5.6.2.4"/>
    </reaction>
</comment>
<keyword evidence="2 9" id="KW-0378">Hydrolase</keyword>
<evidence type="ECO:0000313" key="11">
    <source>
        <dbReference type="EMBL" id="KPZ08556.1"/>
    </source>
</evidence>
<dbReference type="InterPro" id="IPR000212">
    <property type="entry name" value="DNA_helicase_UvrD/REP"/>
</dbReference>
<name>A0A0Q0J4D3_9PSED</name>
<feature type="binding site" evidence="9">
    <location>
        <begin position="32"/>
        <end position="39"/>
    </location>
    <ligand>
        <name>ATP</name>
        <dbReference type="ChEBI" id="CHEBI:30616"/>
    </ligand>
</feature>
<evidence type="ECO:0000256" key="1">
    <source>
        <dbReference type="ARBA" id="ARBA00022741"/>
    </source>
</evidence>
<evidence type="ECO:0000256" key="2">
    <source>
        <dbReference type="ARBA" id="ARBA00022801"/>
    </source>
</evidence>
<proteinExistence type="predicted"/>
<dbReference type="PANTHER" id="PTHR11070">
    <property type="entry name" value="UVRD / RECB / PCRA DNA HELICASE FAMILY MEMBER"/>
    <property type="match status" value="1"/>
</dbReference>
<evidence type="ECO:0000256" key="4">
    <source>
        <dbReference type="ARBA" id="ARBA00022840"/>
    </source>
</evidence>
<reference evidence="11 12" key="1">
    <citation type="submission" date="2015-09" db="EMBL/GenBank/DDBJ databases">
        <title>Genome announcement of multiple Pseudomonas syringae strains.</title>
        <authorList>
            <person name="Thakur S."/>
            <person name="Wang P.W."/>
            <person name="Gong Y."/>
            <person name="Weir B.S."/>
            <person name="Guttman D.S."/>
        </authorList>
    </citation>
    <scope>NUCLEOTIDE SEQUENCE [LARGE SCALE GENOMIC DNA]</scope>
    <source>
        <strain evidence="11 12">ICMP3963</strain>
    </source>
</reference>
<dbReference type="InterPro" id="IPR027417">
    <property type="entry name" value="P-loop_NTPase"/>
</dbReference>
<protein>
    <recommendedName>
        <fullName evidence="7">DNA 3'-5' helicase</fullName>
        <ecNumber evidence="7">5.6.2.4</ecNumber>
    </recommendedName>
</protein>
<organism evidence="11 12">
    <name type="scientific">Pseudomonas syringae pv. viburni</name>
    <dbReference type="NCBI Taxonomy" id="251703"/>
    <lineage>
        <taxon>Bacteria</taxon>
        <taxon>Pseudomonadati</taxon>
        <taxon>Pseudomonadota</taxon>
        <taxon>Gammaproteobacteria</taxon>
        <taxon>Pseudomonadales</taxon>
        <taxon>Pseudomonadaceae</taxon>
        <taxon>Pseudomonas</taxon>
    </lineage>
</organism>
<dbReference type="GO" id="GO:0005524">
    <property type="term" value="F:ATP binding"/>
    <property type="evidence" value="ECO:0007669"/>
    <property type="project" value="UniProtKB-UniRule"/>
</dbReference>